<dbReference type="SMART" id="SM00530">
    <property type="entry name" value="HTH_XRE"/>
    <property type="match status" value="1"/>
</dbReference>
<sequence length="192" mass="22460">MNFSKQLKIYRERDGLSQEELAEKIYVTRQTISKWENDHTYPDIHNLIALSTLFEVSLDELIKGDVENMRQTIGVAKFNKHTGVMFVFMIMTVISIVPLMDLWGWYGVGISLVFWVISMVAALKIEKMKKMENIQTYAEILAFTEGKNIQAAREKRDKKRDRVNKIKIVLVFTLTAAIICLISVFIWNWFFR</sequence>
<gene>
    <name evidence="4" type="ORF">BTBSAS_20184</name>
</gene>
<keyword evidence="2" id="KW-1133">Transmembrane helix</keyword>
<dbReference type="GeneID" id="66538308"/>
<feature type="transmembrane region" description="Helical" evidence="2">
    <location>
        <begin position="78"/>
        <end position="97"/>
    </location>
</feature>
<protein>
    <submittedName>
        <fullName evidence="4">Putative transcriptional regulator</fullName>
    </submittedName>
</protein>
<dbReference type="RefSeq" id="WP_119905033.1">
    <property type="nucleotide sequence ID" value="NZ_CBCPIX010000001.1"/>
</dbReference>
<evidence type="ECO:0000256" key="1">
    <source>
        <dbReference type="ARBA" id="ARBA00023125"/>
    </source>
</evidence>
<dbReference type="InterPro" id="IPR010982">
    <property type="entry name" value="Lambda_DNA-bd_dom_sf"/>
</dbReference>
<dbReference type="CDD" id="cd00093">
    <property type="entry name" value="HTH_XRE"/>
    <property type="match status" value="1"/>
</dbReference>
<dbReference type="GO" id="GO:0003677">
    <property type="term" value="F:DNA binding"/>
    <property type="evidence" value="ECO:0007669"/>
    <property type="project" value="UniProtKB-KW"/>
</dbReference>
<dbReference type="SUPFAM" id="SSF47413">
    <property type="entry name" value="lambda repressor-like DNA-binding domains"/>
    <property type="match status" value="1"/>
</dbReference>
<dbReference type="Pfam" id="PF01381">
    <property type="entry name" value="HTH_3"/>
    <property type="match status" value="1"/>
</dbReference>
<feature type="transmembrane region" description="Helical" evidence="2">
    <location>
        <begin position="168"/>
        <end position="190"/>
    </location>
</feature>
<evidence type="ECO:0000313" key="4">
    <source>
        <dbReference type="EMBL" id="SPP28314.1"/>
    </source>
</evidence>
<keyword evidence="1" id="KW-0238">DNA-binding</keyword>
<feature type="transmembrane region" description="Helical" evidence="2">
    <location>
        <begin position="103"/>
        <end position="123"/>
    </location>
</feature>
<reference evidence="5" key="1">
    <citation type="submission" date="2018-04" db="EMBL/GenBank/DDBJ databases">
        <authorList>
            <person name="Illikoud N."/>
        </authorList>
    </citation>
    <scope>NUCLEOTIDE SEQUENCE [LARGE SCALE GENOMIC DNA]</scope>
</reference>
<organism evidence="4 5">
    <name type="scientific">Brochothrix thermosphacta</name>
    <name type="common">Microbacterium thermosphactum</name>
    <dbReference type="NCBI Taxonomy" id="2756"/>
    <lineage>
        <taxon>Bacteria</taxon>
        <taxon>Bacillati</taxon>
        <taxon>Bacillota</taxon>
        <taxon>Bacilli</taxon>
        <taxon>Bacillales</taxon>
        <taxon>Listeriaceae</taxon>
        <taxon>Brochothrix</taxon>
    </lineage>
</organism>
<dbReference type="PROSITE" id="PS50943">
    <property type="entry name" value="HTH_CROC1"/>
    <property type="match status" value="1"/>
</dbReference>
<dbReference type="Proteomes" id="UP000270190">
    <property type="component" value="Unassembled WGS sequence"/>
</dbReference>
<keyword evidence="2" id="KW-0812">Transmembrane</keyword>
<name>A0A2X0RW75_BROTH</name>
<evidence type="ECO:0000313" key="5">
    <source>
        <dbReference type="Proteomes" id="UP000270190"/>
    </source>
</evidence>
<evidence type="ECO:0000256" key="2">
    <source>
        <dbReference type="SAM" id="Phobius"/>
    </source>
</evidence>
<dbReference type="InterPro" id="IPR001387">
    <property type="entry name" value="Cro/C1-type_HTH"/>
</dbReference>
<accession>A0A2X0RW75</accession>
<dbReference type="AlphaFoldDB" id="A0A2X0RW75"/>
<dbReference type="PANTHER" id="PTHR46558">
    <property type="entry name" value="TRACRIPTIONAL REGULATORY PROTEIN-RELATED-RELATED"/>
    <property type="match status" value="1"/>
</dbReference>
<keyword evidence="2" id="KW-0472">Membrane</keyword>
<dbReference type="Gene3D" id="1.10.260.40">
    <property type="entry name" value="lambda repressor-like DNA-binding domains"/>
    <property type="match status" value="1"/>
</dbReference>
<feature type="domain" description="HTH cro/C1-type" evidence="3">
    <location>
        <begin position="7"/>
        <end position="61"/>
    </location>
</feature>
<proteinExistence type="predicted"/>
<dbReference type="EMBL" id="OUNC01000012">
    <property type="protein sequence ID" value="SPP28314.1"/>
    <property type="molecule type" value="Genomic_DNA"/>
</dbReference>
<evidence type="ECO:0000259" key="3">
    <source>
        <dbReference type="PROSITE" id="PS50943"/>
    </source>
</evidence>
<dbReference type="PANTHER" id="PTHR46558:SF15">
    <property type="entry name" value="HELIX-TURN-HELIX DOMAIN PROTEIN"/>
    <property type="match status" value="1"/>
</dbReference>